<proteinExistence type="inferred from homology"/>
<dbReference type="EC" id="1.2.1.70" evidence="4"/>
<evidence type="ECO:0000256" key="4">
    <source>
        <dbReference type="HAMAP-Rule" id="MF_00087"/>
    </source>
</evidence>
<dbReference type="GO" id="GO:0019353">
    <property type="term" value="P:protoporphyrinogen IX biosynthetic process from glutamate"/>
    <property type="evidence" value="ECO:0007669"/>
    <property type="project" value="TreeGrafter"/>
</dbReference>
<comment type="catalytic activity">
    <reaction evidence="4">
        <text>(S)-4-amino-5-oxopentanoate + tRNA(Glu) + NADP(+) = L-glutamyl-tRNA(Glu) + NADPH + H(+)</text>
        <dbReference type="Rhea" id="RHEA:12344"/>
        <dbReference type="Rhea" id="RHEA-COMP:9663"/>
        <dbReference type="Rhea" id="RHEA-COMP:9680"/>
        <dbReference type="ChEBI" id="CHEBI:15378"/>
        <dbReference type="ChEBI" id="CHEBI:57501"/>
        <dbReference type="ChEBI" id="CHEBI:57783"/>
        <dbReference type="ChEBI" id="CHEBI:58349"/>
        <dbReference type="ChEBI" id="CHEBI:78442"/>
        <dbReference type="ChEBI" id="CHEBI:78520"/>
        <dbReference type="EC" id="1.2.1.70"/>
    </reaction>
</comment>
<dbReference type="Gene3D" id="3.30.460.30">
    <property type="entry name" value="Glutamyl-tRNA reductase, N-terminal domain"/>
    <property type="match status" value="1"/>
</dbReference>
<feature type="binding site" evidence="4">
    <location>
        <begin position="199"/>
        <end position="204"/>
    </location>
    <ligand>
        <name>NADP(+)</name>
        <dbReference type="ChEBI" id="CHEBI:58349"/>
    </ligand>
</feature>
<dbReference type="Gene3D" id="3.40.50.720">
    <property type="entry name" value="NAD(P)-binding Rossmann-like Domain"/>
    <property type="match status" value="1"/>
</dbReference>
<dbReference type="HAMAP" id="MF_00087">
    <property type="entry name" value="Glu_tRNA_reductase"/>
    <property type="match status" value="1"/>
</dbReference>
<feature type="binding site" evidence="4">
    <location>
        <position position="130"/>
    </location>
    <ligand>
        <name>substrate</name>
    </ligand>
</feature>
<dbReference type="PANTHER" id="PTHR43013">
    <property type="entry name" value="GLUTAMYL-TRNA REDUCTASE"/>
    <property type="match status" value="1"/>
</dbReference>
<sequence length="356" mass="41069">MTSLECKIETGKRSKRMRIGVIGINHKLADLKLRDALAKACQKRFGANQSVHDQHHFILLSTCNRTEVYFSSHDLTATHSYLLSILRQDVKEDFDHKLYSFFGMDCFSHLTRVTSGLDSAIVAETEIQGQVKNAYNLATTFLCLPKELHFLFQKSMGIAKRIRSELHLGRGLPNLEHAILQTGKYFFRNTQQPKILFVGASEINRKILHFLKSKQYSDMTICNRSEIRSKELAILYGLHLLPWCQLDSWHQYDWIIFGTKSSEYLIKPEKNFTPADNDKLIMDLCVPRNVEPKLGQNAKITLLNIDQINRLLKIRHRGMTQALIEAENRVNLATYEHTNRYRQKEDSKITIFAASA</sequence>
<comment type="miscellaneous">
    <text evidence="4">During catalysis, the active site Cys acts as a nucleophile attacking the alpha-carbonyl group of tRNA-bound glutamate with the formation of a thioester intermediate between enzyme and glutamate, and the concomitant release of tRNA(Glu). The thioester intermediate is finally reduced by direct hydride transfer from NADPH, to form the product GSA.</text>
</comment>
<feature type="domain" description="Glutamyl-tRNA reductase N-terminal" evidence="6">
    <location>
        <begin position="22"/>
        <end position="165"/>
    </location>
</feature>
<keyword evidence="1 4" id="KW-0521">NADP</keyword>
<name>A0A0C1JSQ2_9BACT</name>
<dbReference type="InterPro" id="IPR018214">
    <property type="entry name" value="GluRdtase_CS"/>
</dbReference>
<dbReference type="AlphaFoldDB" id="A0A0C1JSQ2"/>
<dbReference type="PANTHER" id="PTHR43013:SF1">
    <property type="entry name" value="GLUTAMYL-TRNA REDUCTASE"/>
    <property type="match status" value="1"/>
</dbReference>
<evidence type="ECO:0000259" key="6">
    <source>
        <dbReference type="Pfam" id="PF05201"/>
    </source>
</evidence>
<keyword evidence="2 4" id="KW-0560">Oxidoreductase</keyword>
<evidence type="ECO:0000256" key="1">
    <source>
        <dbReference type="ARBA" id="ARBA00022857"/>
    </source>
</evidence>
<dbReference type="GO" id="GO:0008883">
    <property type="term" value="F:glutamyl-tRNA reductase activity"/>
    <property type="evidence" value="ECO:0007669"/>
    <property type="project" value="UniProtKB-UniRule"/>
</dbReference>
<comment type="domain">
    <text evidence="4">Possesses an unusual extended V-shaped dimeric structure with each monomer consisting of three distinct domains arranged along a curved 'spinal' alpha-helix. The N-terminal catalytic domain specifically recognizes the glutamate moiety of the substrate. The second domain is the NADPH-binding domain, and the third C-terminal domain is responsible for dimerization.</text>
</comment>
<evidence type="ECO:0000259" key="5">
    <source>
        <dbReference type="Pfam" id="PF01488"/>
    </source>
</evidence>
<keyword evidence="3 4" id="KW-0627">Porphyrin biosynthesis</keyword>
<evidence type="ECO:0000313" key="8">
    <source>
        <dbReference type="Proteomes" id="UP000031465"/>
    </source>
</evidence>
<dbReference type="Pfam" id="PF05201">
    <property type="entry name" value="GlutR_N"/>
    <property type="match status" value="1"/>
</dbReference>
<feature type="site" description="Important for activity" evidence="4">
    <location>
        <position position="109"/>
    </location>
</feature>
<accession>A0A0C1JSQ2</accession>
<feature type="domain" description="Quinate/shikimate 5-dehydrogenase/glutamyl-tRNA reductase" evidence="5">
    <location>
        <begin position="186"/>
        <end position="310"/>
    </location>
</feature>
<gene>
    <name evidence="4 7" type="primary">hemA</name>
    <name evidence="7" type="ORF">DB44_BE00050</name>
</gene>
<dbReference type="GO" id="GO:0050661">
    <property type="term" value="F:NADP binding"/>
    <property type="evidence" value="ECO:0007669"/>
    <property type="project" value="InterPro"/>
</dbReference>
<dbReference type="PROSITE" id="PS00747">
    <property type="entry name" value="GLUTR"/>
    <property type="match status" value="1"/>
</dbReference>
<evidence type="ECO:0000256" key="2">
    <source>
        <dbReference type="ARBA" id="ARBA00023002"/>
    </source>
</evidence>
<dbReference type="EMBL" id="JSAN01000028">
    <property type="protein sequence ID" value="KIC73526.1"/>
    <property type="molecule type" value="Genomic_DNA"/>
</dbReference>
<comment type="function">
    <text evidence="4">Catalyzes the NADPH-dependent reduction of glutamyl-tRNA(Glu) to glutamate 1-semialdehyde (GSA).</text>
</comment>
<protein>
    <recommendedName>
        <fullName evidence="4">Glutamyl-tRNA reductase</fullName>
        <shortName evidence="4">GluTR</shortName>
        <ecNumber evidence="4">1.2.1.70</ecNumber>
    </recommendedName>
</protein>
<feature type="binding site" evidence="4">
    <location>
        <begin position="62"/>
        <end position="65"/>
    </location>
    <ligand>
        <name>substrate</name>
    </ligand>
</feature>
<dbReference type="PATRIC" id="fig|362787.3.peg.375"/>
<feature type="active site" description="Nucleophile" evidence="4">
    <location>
        <position position="63"/>
    </location>
</feature>
<comment type="caution">
    <text evidence="7">The sequence shown here is derived from an EMBL/GenBank/DDBJ whole genome shotgun (WGS) entry which is preliminary data.</text>
</comment>
<organism evidence="7 8">
    <name type="scientific">Candidatus Protochlamydia amoebophila</name>
    <dbReference type="NCBI Taxonomy" id="362787"/>
    <lineage>
        <taxon>Bacteria</taxon>
        <taxon>Pseudomonadati</taxon>
        <taxon>Chlamydiota</taxon>
        <taxon>Chlamydiia</taxon>
        <taxon>Parachlamydiales</taxon>
        <taxon>Parachlamydiaceae</taxon>
        <taxon>Candidatus Protochlamydia</taxon>
    </lineage>
</organism>
<comment type="pathway">
    <text evidence="4">Porphyrin-containing compound metabolism; protoporphyrin-IX biosynthesis; 5-aminolevulinate from L-glutamyl-tRNA(Glu): step 1/2.</text>
</comment>
<dbReference type="InterPro" id="IPR015895">
    <property type="entry name" value="4pyrrol_synth_GluRdtase_N"/>
</dbReference>
<dbReference type="InterPro" id="IPR006151">
    <property type="entry name" value="Shikm_DH/Glu-tRNA_Rdtase"/>
</dbReference>
<dbReference type="InterPro" id="IPR036343">
    <property type="entry name" value="GluRdtase_N_sf"/>
</dbReference>
<dbReference type="UniPathway" id="UPA00251">
    <property type="reaction ID" value="UER00316"/>
</dbReference>
<feature type="binding site" evidence="4">
    <location>
        <begin position="124"/>
        <end position="126"/>
    </location>
    <ligand>
        <name>substrate</name>
    </ligand>
</feature>
<dbReference type="InterPro" id="IPR036291">
    <property type="entry name" value="NAD(P)-bd_dom_sf"/>
</dbReference>
<evidence type="ECO:0000313" key="7">
    <source>
        <dbReference type="EMBL" id="KIC73526.1"/>
    </source>
</evidence>
<dbReference type="InterPro" id="IPR000343">
    <property type="entry name" value="4pyrrol_synth_GluRdtase"/>
</dbReference>
<comment type="similarity">
    <text evidence="4">Belongs to the glutamyl-tRNA reductase family.</text>
</comment>
<dbReference type="SUPFAM" id="SSF69742">
    <property type="entry name" value="Glutamyl tRNA-reductase catalytic, N-terminal domain"/>
    <property type="match status" value="1"/>
</dbReference>
<dbReference type="CDD" id="cd05213">
    <property type="entry name" value="NAD_bind_Glutamyl_tRNA_reduct"/>
    <property type="match status" value="1"/>
</dbReference>
<dbReference type="SUPFAM" id="SSF51735">
    <property type="entry name" value="NAD(P)-binding Rossmann-fold domains"/>
    <property type="match status" value="1"/>
</dbReference>
<evidence type="ECO:0000256" key="3">
    <source>
        <dbReference type="ARBA" id="ARBA00023244"/>
    </source>
</evidence>
<reference evidence="7 8" key="1">
    <citation type="journal article" date="2014" name="Mol. Biol. Evol.">
        <title>Massive expansion of Ubiquitination-related gene families within the Chlamydiae.</title>
        <authorList>
            <person name="Domman D."/>
            <person name="Collingro A."/>
            <person name="Lagkouvardos I."/>
            <person name="Gehre L."/>
            <person name="Weinmaier T."/>
            <person name="Rattei T."/>
            <person name="Subtil A."/>
            <person name="Horn M."/>
        </authorList>
    </citation>
    <scope>NUCLEOTIDE SEQUENCE [LARGE SCALE GENOMIC DNA]</scope>
    <source>
        <strain evidence="7 8">EI2</strain>
    </source>
</reference>
<dbReference type="Proteomes" id="UP000031465">
    <property type="component" value="Unassembled WGS sequence"/>
</dbReference>
<feature type="binding site" evidence="4">
    <location>
        <position position="119"/>
    </location>
    <ligand>
        <name>substrate</name>
    </ligand>
</feature>
<dbReference type="Pfam" id="PF01488">
    <property type="entry name" value="Shikimate_DH"/>
    <property type="match status" value="1"/>
</dbReference>
<comment type="subunit">
    <text evidence="4">Homodimer.</text>
</comment>